<accession>A0A6P4JE20</accession>
<dbReference type="GeneID" id="108082737"/>
<reference evidence="3" key="2">
    <citation type="submission" date="2025-08" db="UniProtKB">
        <authorList>
            <consortium name="RefSeq"/>
        </authorList>
    </citation>
    <scope>IDENTIFICATION</scope>
    <source>
        <strain evidence="3">14028-0561.14</strain>
        <tissue evidence="3">Whole fly</tissue>
    </source>
</reference>
<organism evidence="2 3">
    <name type="scientific">Drosophila kikkawai</name>
    <name type="common">Fruit fly</name>
    <dbReference type="NCBI Taxonomy" id="30033"/>
    <lineage>
        <taxon>Eukaryota</taxon>
        <taxon>Metazoa</taxon>
        <taxon>Ecdysozoa</taxon>
        <taxon>Arthropoda</taxon>
        <taxon>Hexapoda</taxon>
        <taxon>Insecta</taxon>
        <taxon>Pterygota</taxon>
        <taxon>Neoptera</taxon>
        <taxon>Endopterygota</taxon>
        <taxon>Diptera</taxon>
        <taxon>Brachycera</taxon>
        <taxon>Muscomorpha</taxon>
        <taxon>Ephydroidea</taxon>
        <taxon>Drosophilidae</taxon>
        <taxon>Drosophila</taxon>
        <taxon>Sophophora</taxon>
    </lineage>
</organism>
<keyword evidence="1" id="KW-0812">Transmembrane</keyword>
<dbReference type="AlphaFoldDB" id="A0A6P4JE20"/>
<sequence length="79" mass="9354">MSDDKNVLLEDDCYKIIEMDIESGNNEENDHEIEILEEEVNPSYRFLQNCNSVALWICVLYNLCIVVLLVFIFVYKKFN</sequence>
<gene>
    <name evidence="3" type="primary">LOC108082737</name>
</gene>
<keyword evidence="1" id="KW-1133">Transmembrane helix</keyword>
<keyword evidence="1" id="KW-0472">Membrane</keyword>
<dbReference type="RefSeq" id="XP_017033731.1">
    <property type="nucleotide sequence ID" value="XM_017178242.3"/>
</dbReference>
<feature type="transmembrane region" description="Helical" evidence="1">
    <location>
        <begin position="53"/>
        <end position="75"/>
    </location>
</feature>
<protein>
    <submittedName>
        <fullName evidence="3">Uncharacterized protein</fullName>
    </submittedName>
</protein>
<evidence type="ECO:0000256" key="1">
    <source>
        <dbReference type="SAM" id="Phobius"/>
    </source>
</evidence>
<evidence type="ECO:0000313" key="3">
    <source>
        <dbReference type="RefSeq" id="XP_017033731.1"/>
    </source>
</evidence>
<reference evidence="2" key="1">
    <citation type="submission" date="2025-05" db="UniProtKB">
        <authorList>
            <consortium name="RefSeq"/>
        </authorList>
    </citation>
    <scope>NUCLEOTIDE SEQUENCE [LARGE SCALE GENOMIC DNA]</scope>
    <source>
        <strain evidence="2">14028-0561.14</strain>
    </source>
</reference>
<proteinExistence type="predicted"/>
<dbReference type="Proteomes" id="UP001652661">
    <property type="component" value="Chromosome 2L"/>
</dbReference>
<name>A0A6P4JE20_DROKI</name>
<evidence type="ECO:0000313" key="2">
    <source>
        <dbReference type="Proteomes" id="UP001652661"/>
    </source>
</evidence>
<keyword evidence="2" id="KW-1185">Reference proteome</keyword>